<name>A0ACC1SH07_9APHY</name>
<proteinExistence type="predicted"/>
<gene>
    <name evidence="1" type="ORF">NM688_g6348</name>
</gene>
<reference evidence="1" key="1">
    <citation type="submission" date="2022-07" db="EMBL/GenBank/DDBJ databases">
        <title>Genome Sequence of Phlebia brevispora.</title>
        <authorList>
            <person name="Buettner E."/>
        </authorList>
    </citation>
    <scope>NUCLEOTIDE SEQUENCE</scope>
    <source>
        <strain evidence="1">MPL23</strain>
    </source>
</reference>
<organism evidence="1 2">
    <name type="scientific">Phlebia brevispora</name>
    <dbReference type="NCBI Taxonomy" id="194682"/>
    <lineage>
        <taxon>Eukaryota</taxon>
        <taxon>Fungi</taxon>
        <taxon>Dikarya</taxon>
        <taxon>Basidiomycota</taxon>
        <taxon>Agaricomycotina</taxon>
        <taxon>Agaricomycetes</taxon>
        <taxon>Polyporales</taxon>
        <taxon>Meruliaceae</taxon>
        <taxon>Phlebia</taxon>
    </lineage>
</organism>
<evidence type="ECO:0000313" key="2">
    <source>
        <dbReference type="Proteomes" id="UP001148662"/>
    </source>
</evidence>
<dbReference type="Proteomes" id="UP001148662">
    <property type="component" value="Unassembled WGS sequence"/>
</dbReference>
<protein>
    <submittedName>
        <fullName evidence="1">Uncharacterized protein</fullName>
    </submittedName>
</protein>
<comment type="caution">
    <text evidence="1">The sequence shown here is derived from an EMBL/GenBank/DDBJ whole genome shotgun (WGS) entry which is preliminary data.</text>
</comment>
<sequence>MLDDAGFRDVTAAAQNLADPSPMSDSRADSRTAIKAELAGRLCFDDEGVFRRLVTERVADDFVTDCFSKFIQDSTYAAHWKMLRDIVARAEAAGQKNEKAMYQHLEPMLNYIGDYQWDDFKWCPGGIPRRFVCTSEKELSSEVHTLGFPSVKPDISLLDAKRLQSIQGKGRTSRRGRNDIIPRGGVIVQVSLRSNRSLPRAADYARLHMAARPFQLFSVGLLIYGLKFCVAIFDRTGATFSPEGSLDNTEGLKLFMRVVRCFTVTMTDEDLGRDPTTELVPLTHPALLDLQAEARSLGITVHDNFPTFTVSLGDGTNNRWITVAMIWSSLSLLGRGTTVWLVKRLQNVLPQGSVRIMKTAWRSNRRIAEADIYKSLQSAQNYHSHPCVAQFDAGGDVRFQNSGISVSTLRRTILGLPQDSLQEDKILHRVFLSTVGRPVWEYEREELLIRGIKAAIQGHKFFCEQGTLHRDISAGNVLLAVDPQPGCEGFITDLDYAAVSDKSPSAKTPRMSAWRPDYLIINEVRDDLESFLWVFCYAVMRHYTIQYPSDDVARKEFSDTFGRLKLTNILRSRYSCDPIRSMWRFDQGVSPQLLTWFEHQMDLTMDRSTGVFHWRTGFNFTHEVLSERMDTALSAVLNVHSSSTVLMPVSCSTLSRAPHVIQTPRGRAVQIPLASFLHNVLPPLQPGLDPMKVVNTLLRARKQSSAGNAITRDGRWRGFPQDPSKAECPEDISFRPLRNVSRGITRAAGLKKDPMSFHHNPTPRMLSDRRDISSLPDVYFLNSDEQTPNWRNIAVLGELKKAATFDDIEDVCTPVYLPPRLMVLICFRIYARLHGVWKDACTQILDVALYSRPE</sequence>
<evidence type="ECO:0000313" key="1">
    <source>
        <dbReference type="EMBL" id="KAJ3539526.1"/>
    </source>
</evidence>
<keyword evidence="2" id="KW-1185">Reference proteome</keyword>
<accession>A0ACC1SH07</accession>
<dbReference type="EMBL" id="JANHOG010001295">
    <property type="protein sequence ID" value="KAJ3539526.1"/>
    <property type="molecule type" value="Genomic_DNA"/>
</dbReference>